<organism evidence="1 2">
    <name type="scientific">Trichinella murrelli</name>
    <dbReference type="NCBI Taxonomy" id="144512"/>
    <lineage>
        <taxon>Eukaryota</taxon>
        <taxon>Metazoa</taxon>
        <taxon>Ecdysozoa</taxon>
        <taxon>Nematoda</taxon>
        <taxon>Enoplea</taxon>
        <taxon>Dorylaimia</taxon>
        <taxon>Trichinellida</taxon>
        <taxon>Trichinellidae</taxon>
        <taxon>Trichinella</taxon>
    </lineage>
</organism>
<proteinExistence type="predicted"/>
<gene>
    <name evidence="1" type="ORF">T05_10914</name>
</gene>
<sequence length="90" mass="10201">MPKLMKGATPNELVKRCDGRSDVNHWMKSIRASETITQKHSDAYRSSWGDLYVTQASVVKLYSEVYVAFNQNAGDRPCGLKMCECVLAWK</sequence>
<dbReference type="AlphaFoldDB" id="A0A0V0TPM8"/>
<accession>A0A0V0TPM8</accession>
<evidence type="ECO:0000313" key="1">
    <source>
        <dbReference type="EMBL" id="KRX40989.1"/>
    </source>
</evidence>
<keyword evidence="2" id="KW-1185">Reference proteome</keyword>
<dbReference type="Proteomes" id="UP000055048">
    <property type="component" value="Unassembled WGS sequence"/>
</dbReference>
<evidence type="ECO:0000313" key="2">
    <source>
        <dbReference type="Proteomes" id="UP000055048"/>
    </source>
</evidence>
<dbReference type="EMBL" id="JYDJ01000183">
    <property type="protein sequence ID" value="KRX40989.1"/>
    <property type="molecule type" value="Genomic_DNA"/>
</dbReference>
<comment type="caution">
    <text evidence="1">The sequence shown here is derived from an EMBL/GenBank/DDBJ whole genome shotgun (WGS) entry which is preliminary data.</text>
</comment>
<name>A0A0V0TPM8_9BILA</name>
<reference evidence="1 2" key="1">
    <citation type="submission" date="2015-01" db="EMBL/GenBank/DDBJ databases">
        <title>Evolution of Trichinella species and genotypes.</title>
        <authorList>
            <person name="Korhonen P.K."/>
            <person name="Edoardo P."/>
            <person name="Giuseppe L.R."/>
            <person name="Gasser R.B."/>
        </authorList>
    </citation>
    <scope>NUCLEOTIDE SEQUENCE [LARGE SCALE GENOMIC DNA]</scope>
    <source>
        <strain evidence="1">ISS417</strain>
    </source>
</reference>
<dbReference type="OrthoDB" id="5920964at2759"/>
<protein>
    <submittedName>
        <fullName evidence="1">Uncharacterized protein</fullName>
    </submittedName>
</protein>